<dbReference type="UniPathway" id="UPA00917"/>
<evidence type="ECO:0000256" key="3">
    <source>
        <dbReference type="ARBA" id="ARBA00022752"/>
    </source>
</evidence>
<name>U5T2G0_9GAMM</name>
<comment type="pathway">
    <text evidence="1">Biopolymer metabolism; poly-(R)-3-hydroxybutanoate biosynthesis.</text>
</comment>
<accession>U5T2G0</accession>
<evidence type="ECO:0000256" key="2">
    <source>
        <dbReference type="ARBA" id="ARBA00019066"/>
    </source>
</evidence>
<reference evidence="5 6" key="1">
    <citation type="journal article" date="2013" name="BMC Genomics">
        <title>Genomes of "Spiribacter", a streamlined, successful halophilic bacterium.</title>
        <authorList>
            <person name="Lopez-Perez M."/>
            <person name="Ghai R."/>
            <person name="Leon M.J."/>
            <person name="Rodriguez-Olmos A."/>
            <person name="Copa-Patino J.L."/>
            <person name="Soliveri J."/>
            <person name="Sanchez-Porro C."/>
            <person name="Ventosa A."/>
            <person name="Rodriguez-Valera F."/>
        </authorList>
    </citation>
    <scope>NUCLEOTIDE SEQUENCE [LARGE SCALE GENOMIC DNA]</scope>
    <source>
        <strain evidence="5 6">UAH-SP71</strain>
    </source>
</reference>
<dbReference type="RefSeq" id="WP_023365626.1">
    <property type="nucleotide sequence ID" value="NC_022664.1"/>
</dbReference>
<dbReference type="OrthoDB" id="5796114at2"/>
<evidence type="ECO:0000256" key="1">
    <source>
        <dbReference type="ARBA" id="ARBA00004683"/>
    </source>
</evidence>
<dbReference type="KEGG" id="spiu:SPICUR_02260"/>
<evidence type="ECO:0000313" key="6">
    <source>
        <dbReference type="Proteomes" id="UP000017640"/>
    </source>
</evidence>
<dbReference type="AlphaFoldDB" id="U5T2G0"/>
<organism evidence="5 6">
    <name type="scientific">Spiribacter curvatus</name>
    <dbReference type="NCBI Taxonomy" id="1335757"/>
    <lineage>
        <taxon>Bacteria</taxon>
        <taxon>Pseudomonadati</taxon>
        <taxon>Pseudomonadota</taxon>
        <taxon>Gammaproteobacteria</taxon>
        <taxon>Chromatiales</taxon>
        <taxon>Ectothiorhodospiraceae</taxon>
        <taxon>Spiribacter</taxon>
    </lineage>
</organism>
<dbReference type="STRING" id="1335757.SPICUR_02260"/>
<keyword evidence="4" id="KW-0175">Coiled coil</keyword>
<evidence type="ECO:0000313" key="5">
    <source>
        <dbReference type="EMBL" id="AGY91466.1"/>
    </source>
</evidence>
<sequence length="261" mass="28749">MVSDGSSEQRGTESNVWAAWLNEFATHADPLGIHGLIIRSAEALDGVRTPAGAIQALTDAIEAERAQRQAHGEQLETLLKQWSNTLQVIAPAFPDTPAADLPSLGPYPRRQTQLRALTEQLDNYQTALCGHLEAMTDLGERCIADLQTELGNQPPTQVDPAWLAERWSAIAEPRYEAWLAEPDTQQRIADLVNAWSQLVQILRGLADECLEGLGLPSGRGMDDIAAELQRQRRRQRRETAALRAEIAALRRELHGDGESAI</sequence>
<protein>
    <recommendedName>
        <fullName evidence="2">Poly(3-hydroxyalkanoate) polymerase subunit PhaE</fullName>
    </recommendedName>
</protein>
<keyword evidence="3" id="KW-0583">PHB biosynthesis</keyword>
<evidence type="ECO:0000256" key="4">
    <source>
        <dbReference type="SAM" id="Coils"/>
    </source>
</evidence>
<dbReference type="Proteomes" id="UP000017640">
    <property type="component" value="Chromosome"/>
</dbReference>
<dbReference type="GO" id="GO:0042619">
    <property type="term" value="P:poly-hydroxybutyrate biosynthetic process"/>
    <property type="evidence" value="ECO:0007669"/>
    <property type="project" value="UniProtKB-KW"/>
</dbReference>
<dbReference type="Pfam" id="PF09712">
    <property type="entry name" value="PHA_synth_III_E"/>
    <property type="match status" value="1"/>
</dbReference>
<dbReference type="HOGENOM" id="CLU_1065210_0_0_6"/>
<dbReference type="EMBL" id="CP005990">
    <property type="protein sequence ID" value="AGY91466.1"/>
    <property type="molecule type" value="Genomic_DNA"/>
</dbReference>
<gene>
    <name evidence="5" type="ORF">SPICUR_02260</name>
</gene>
<keyword evidence="6" id="KW-1185">Reference proteome</keyword>
<dbReference type="InterPro" id="IPR010123">
    <property type="entry name" value="PHA_synth_III_E"/>
</dbReference>
<feature type="coiled-coil region" evidence="4">
    <location>
        <begin position="225"/>
        <end position="252"/>
    </location>
</feature>
<proteinExistence type="predicted"/>